<dbReference type="PANTHER" id="PTHR11373:SF4">
    <property type="entry name" value="DEOXYNUCLEOSIDE TRIPHOSPHATE TRIPHOSPHOHYDROLASE SAMHD1"/>
    <property type="match status" value="1"/>
</dbReference>
<feature type="region of interest" description="Disordered" evidence="1">
    <location>
        <begin position="92"/>
        <end position="127"/>
    </location>
</feature>
<proteinExistence type="predicted"/>
<protein>
    <submittedName>
        <fullName evidence="2">SAMH1-like protein</fullName>
    </submittedName>
</protein>
<dbReference type="PANTHER" id="PTHR11373">
    <property type="entry name" value="DEOXYNUCLEOSIDE TRIPHOSPHATE TRIPHOSPHOHYDROLASE"/>
    <property type="match status" value="1"/>
</dbReference>
<feature type="compositionally biased region" description="Acidic residues" evidence="1">
    <location>
        <begin position="115"/>
        <end position="127"/>
    </location>
</feature>
<dbReference type="Proteomes" id="UP001164746">
    <property type="component" value="Chromosome 8"/>
</dbReference>
<feature type="compositionally biased region" description="Basic and acidic residues" evidence="1">
    <location>
        <begin position="97"/>
        <end position="114"/>
    </location>
</feature>
<sequence length="289" mass="33574">MFIPAFKIKRDKPWTHEEGSTLMFDHLVKENQLEPEFDKYGLTDKDLVFIKAQIDRTSEPEITGSSTPDQPTGVLDSEWKAKGEELFIREAEEEVNSETKEEVNSEAKEEVKPEAEEEVNSEAEEEEVGNLYEMFHTRRTLHSRAYQHKTTKIIETMVTEALVEANDFIEFTGKDEEKSMSGSIEDMKAFSQMTDDVLNLILNSKDARLEKSQEILKKVLKRDLYKLVGQKKIPEKKDYTEQMIRGAIEEMDKDKPKEHVSIKIYIQSPAYMQNLQFPNKRTRFHADNA</sequence>
<dbReference type="EMBL" id="CP111019">
    <property type="protein sequence ID" value="WAR11698.1"/>
    <property type="molecule type" value="Genomic_DNA"/>
</dbReference>
<dbReference type="InterPro" id="IPR050135">
    <property type="entry name" value="dGTPase-like"/>
</dbReference>
<reference evidence="2" key="1">
    <citation type="submission" date="2022-11" db="EMBL/GenBank/DDBJ databases">
        <title>Centuries of genome instability and evolution in soft-shell clam transmissible cancer (bioRxiv).</title>
        <authorList>
            <person name="Hart S.F.M."/>
            <person name="Yonemitsu M.A."/>
            <person name="Giersch R.M."/>
            <person name="Beal B.F."/>
            <person name="Arriagada G."/>
            <person name="Davis B.W."/>
            <person name="Ostrander E.A."/>
            <person name="Goff S.P."/>
            <person name="Metzger M.J."/>
        </authorList>
    </citation>
    <scope>NUCLEOTIDE SEQUENCE</scope>
    <source>
        <strain evidence="2">MELC-2E11</strain>
        <tissue evidence="2">Siphon/mantle</tissue>
    </source>
</reference>
<name>A0ABY7ENY1_MYAAR</name>
<evidence type="ECO:0000256" key="1">
    <source>
        <dbReference type="SAM" id="MobiDB-lite"/>
    </source>
</evidence>
<gene>
    <name evidence="2" type="ORF">MAR_025878</name>
</gene>
<dbReference type="Gene3D" id="1.10.3210.10">
    <property type="entry name" value="Hypothetical protein af1432"/>
    <property type="match status" value="2"/>
</dbReference>
<evidence type="ECO:0000313" key="2">
    <source>
        <dbReference type="EMBL" id="WAR11698.1"/>
    </source>
</evidence>
<organism evidence="2 3">
    <name type="scientific">Mya arenaria</name>
    <name type="common">Soft-shell clam</name>
    <dbReference type="NCBI Taxonomy" id="6604"/>
    <lineage>
        <taxon>Eukaryota</taxon>
        <taxon>Metazoa</taxon>
        <taxon>Spiralia</taxon>
        <taxon>Lophotrochozoa</taxon>
        <taxon>Mollusca</taxon>
        <taxon>Bivalvia</taxon>
        <taxon>Autobranchia</taxon>
        <taxon>Heteroconchia</taxon>
        <taxon>Euheterodonta</taxon>
        <taxon>Imparidentia</taxon>
        <taxon>Neoheterodontei</taxon>
        <taxon>Myida</taxon>
        <taxon>Myoidea</taxon>
        <taxon>Myidae</taxon>
        <taxon>Mya</taxon>
    </lineage>
</organism>
<accession>A0ABY7ENY1</accession>
<evidence type="ECO:0000313" key="3">
    <source>
        <dbReference type="Proteomes" id="UP001164746"/>
    </source>
</evidence>
<keyword evidence="3" id="KW-1185">Reference proteome</keyword>
<dbReference type="SUPFAM" id="SSF109604">
    <property type="entry name" value="HD-domain/PDEase-like"/>
    <property type="match status" value="1"/>
</dbReference>